<dbReference type="SUPFAM" id="SSF81383">
    <property type="entry name" value="F-box domain"/>
    <property type="match status" value="1"/>
</dbReference>
<name>M2PF40_CERS8</name>
<evidence type="ECO:0000259" key="1">
    <source>
        <dbReference type="Pfam" id="PF12937"/>
    </source>
</evidence>
<dbReference type="InterPro" id="IPR001810">
    <property type="entry name" value="F-box_dom"/>
</dbReference>
<dbReference type="InterPro" id="IPR036047">
    <property type="entry name" value="F-box-like_dom_sf"/>
</dbReference>
<dbReference type="EMBL" id="KB445803">
    <property type="protein sequence ID" value="EMD34519.1"/>
    <property type="molecule type" value="Genomic_DNA"/>
</dbReference>
<dbReference type="Pfam" id="PF12937">
    <property type="entry name" value="F-box-like"/>
    <property type="match status" value="1"/>
</dbReference>
<reference evidence="2 3" key="1">
    <citation type="journal article" date="2012" name="Proc. Natl. Acad. Sci. U.S.A.">
        <title>Comparative genomics of Ceriporiopsis subvermispora and Phanerochaete chrysosporium provide insight into selective ligninolysis.</title>
        <authorList>
            <person name="Fernandez-Fueyo E."/>
            <person name="Ruiz-Duenas F.J."/>
            <person name="Ferreira P."/>
            <person name="Floudas D."/>
            <person name="Hibbett D.S."/>
            <person name="Canessa P."/>
            <person name="Larrondo L.F."/>
            <person name="James T.Y."/>
            <person name="Seelenfreund D."/>
            <person name="Lobos S."/>
            <person name="Polanco R."/>
            <person name="Tello M."/>
            <person name="Honda Y."/>
            <person name="Watanabe T."/>
            <person name="Watanabe T."/>
            <person name="Ryu J.S."/>
            <person name="Kubicek C.P."/>
            <person name="Schmoll M."/>
            <person name="Gaskell J."/>
            <person name="Hammel K.E."/>
            <person name="St John F.J."/>
            <person name="Vanden Wymelenberg A."/>
            <person name="Sabat G."/>
            <person name="Splinter BonDurant S."/>
            <person name="Syed K."/>
            <person name="Yadav J.S."/>
            <person name="Doddapaneni H."/>
            <person name="Subramanian V."/>
            <person name="Lavin J.L."/>
            <person name="Oguiza J.A."/>
            <person name="Perez G."/>
            <person name="Pisabarro A.G."/>
            <person name="Ramirez L."/>
            <person name="Santoyo F."/>
            <person name="Master E."/>
            <person name="Coutinho P.M."/>
            <person name="Henrissat B."/>
            <person name="Lombard V."/>
            <person name="Magnuson J.K."/>
            <person name="Kuees U."/>
            <person name="Hori C."/>
            <person name="Igarashi K."/>
            <person name="Samejima M."/>
            <person name="Held B.W."/>
            <person name="Barry K.W."/>
            <person name="LaButti K.M."/>
            <person name="Lapidus A."/>
            <person name="Lindquist E.A."/>
            <person name="Lucas S.M."/>
            <person name="Riley R."/>
            <person name="Salamov A.A."/>
            <person name="Hoffmeister D."/>
            <person name="Schwenk D."/>
            <person name="Hadar Y."/>
            <person name="Yarden O."/>
            <person name="de Vries R.P."/>
            <person name="Wiebenga A."/>
            <person name="Stenlid J."/>
            <person name="Eastwood D."/>
            <person name="Grigoriev I.V."/>
            <person name="Berka R.M."/>
            <person name="Blanchette R.A."/>
            <person name="Kersten P."/>
            <person name="Martinez A.T."/>
            <person name="Vicuna R."/>
            <person name="Cullen D."/>
        </authorList>
    </citation>
    <scope>NUCLEOTIDE SEQUENCE [LARGE SCALE GENOMIC DNA]</scope>
    <source>
        <strain evidence="2 3">B</strain>
    </source>
</reference>
<evidence type="ECO:0000313" key="3">
    <source>
        <dbReference type="Proteomes" id="UP000016930"/>
    </source>
</evidence>
<dbReference type="Proteomes" id="UP000016930">
    <property type="component" value="Unassembled WGS sequence"/>
</dbReference>
<feature type="domain" description="F-box" evidence="1">
    <location>
        <begin position="32"/>
        <end position="63"/>
    </location>
</feature>
<proteinExistence type="predicted"/>
<sequence length="248" mass="28375">MDAVTAAVDSLLDSRSDMSEDFQPMQPSPHSARLPPEVVDHIIDFLVDDRNALRSCSLTCRSWLPRARHHTFRTMRVTYEIRQQCLQLLEDCPDIRPYFQSLHFDAFGTQVPWSDWEVAAFLDFMPNISTLVFKGFSFRTPLPVGPSRHLRELMFHFCSFQSFDILLATLASAGSVDMLSLQDDTFDQEFERRDRIAQRYASSFKIIGLNLVLPSQQTFAIIDALLAGAFYEQVELFGIGLWTDPVDP</sequence>
<evidence type="ECO:0000313" key="2">
    <source>
        <dbReference type="EMBL" id="EMD34519.1"/>
    </source>
</evidence>
<accession>M2PF40</accession>
<protein>
    <recommendedName>
        <fullName evidence="1">F-box domain-containing protein</fullName>
    </recommendedName>
</protein>
<feature type="non-terminal residue" evidence="2">
    <location>
        <position position="248"/>
    </location>
</feature>
<dbReference type="OrthoDB" id="2798901at2759"/>
<keyword evidence="3" id="KW-1185">Reference proteome</keyword>
<dbReference type="Gene3D" id="1.20.1280.50">
    <property type="match status" value="1"/>
</dbReference>
<gene>
    <name evidence="2" type="ORF">CERSUDRAFT_125622</name>
</gene>
<dbReference type="AlphaFoldDB" id="M2PF40"/>
<dbReference type="HOGENOM" id="CLU_1122339_0_0_1"/>
<organism evidence="2 3">
    <name type="scientific">Ceriporiopsis subvermispora (strain B)</name>
    <name type="common">White-rot fungus</name>
    <name type="synonym">Gelatoporia subvermispora</name>
    <dbReference type="NCBI Taxonomy" id="914234"/>
    <lineage>
        <taxon>Eukaryota</taxon>
        <taxon>Fungi</taxon>
        <taxon>Dikarya</taxon>
        <taxon>Basidiomycota</taxon>
        <taxon>Agaricomycotina</taxon>
        <taxon>Agaricomycetes</taxon>
        <taxon>Polyporales</taxon>
        <taxon>Gelatoporiaceae</taxon>
        <taxon>Gelatoporia</taxon>
    </lineage>
</organism>